<dbReference type="AlphaFoldDB" id="A0A7S1II84"/>
<dbReference type="PANTHER" id="PTHR22775:SF3">
    <property type="entry name" value="SORTING NEXIN-13"/>
    <property type="match status" value="1"/>
</dbReference>
<protein>
    <recommendedName>
        <fullName evidence="1">PX domain-containing protein</fullName>
    </recommendedName>
</protein>
<evidence type="ECO:0000313" key="2">
    <source>
        <dbReference type="EMBL" id="CAD9012961.1"/>
    </source>
</evidence>
<dbReference type="InterPro" id="IPR001683">
    <property type="entry name" value="PX_dom"/>
</dbReference>
<dbReference type="PANTHER" id="PTHR22775">
    <property type="entry name" value="SORTING NEXIN"/>
    <property type="match status" value="1"/>
</dbReference>
<dbReference type="GO" id="GO:0035091">
    <property type="term" value="F:phosphatidylinositol binding"/>
    <property type="evidence" value="ECO:0007669"/>
    <property type="project" value="InterPro"/>
</dbReference>
<dbReference type="Gene3D" id="3.30.1520.10">
    <property type="entry name" value="Phox-like domain"/>
    <property type="match status" value="1"/>
</dbReference>
<name>A0A7S1II84_9EUGL</name>
<dbReference type="CDD" id="cd06093">
    <property type="entry name" value="PX_domain"/>
    <property type="match status" value="1"/>
</dbReference>
<evidence type="ECO:0000259" key="1">
    <source>
        <dbReference type="PROSITE" id="PS50195"/>
    </source>
</evidence>
<accession>A0A7S1II84</accession>
<dbReference type="SMART" id="SM00312">
    <property type="entry name" value="PX"/>
    <property type="match status" value="1"/>
</dbReference>
<dbReference type="InterPro" id="IPR036871">
    <property type="entry name" value="PX_dom_sf"/>
</dbReference>
<dbReference type="Pfam" id="PF00787">
    <property type="entry name" value="PX"/>
    <property type="match status" value="1"/>
</dbReference>
<gene>
    <name evidence="2" type="ORF">EGYM00392_LOCUS24063</name>
</gene>
<feature type="domain" description="PX" evidence="1">
    <location>
        <begin position="106"/>
        <end position="243"/>
    </location>
</feature>
<reference evidence="2" key="1">
    <citation type="submission" date="2021-01" db="EMBL/GenBank/DDBJ databases">
        <authorList>
            <person name="Corre E."/>
            <person name="Pelletier E."/>
            <person name="Niang G."/>
            <person name="Scheremetjew M."/>
            <person name="Finn R."/>
            <person name="Kale V."/>
            <person name="Holt S."/>
            <person name="Cochrane G."/>
            <person name="Meng A."/>
            <person name="Brown T."/>
            <person name="Cohen L."/>
        </authorList>
    </citation>
    <scope>NUCLEOTIDE SEQUENCE</scope>
    <source>
        <strain evidence="2">NIES-381</strain>
    </source>
</reference>
<dbReference type="SUPFAM" id="SSF64268">
    <property type="entry name" value="PX domain"/>
    <property type="match status" value="1"/>
</dbReference>
<dbReference type="PROSITE" id="PS50195">
    <property type="entry name" value="PX"/>
    <property type="match status" value="1"/>
</dbReference>
<proteinExistence type="predicted"/>
<dbReference type="EMBL" id="HBGA01064779">
    <property type="protein sequence ID" value="CAD9012961.1"/>
    <property type="molecule type" value="Transcribed_RNA"/>
</dbReference>
<sequence length="294" mass="32627">MISLTGYAVQNCDDYGDSIGGVPNNGMDFEDSSNGSGHFNDLSFNTDGWDGWSTSPRATSLVNADFFGWECVQAPADDLFEAVNVETQRYFGTESFQMREVRDLESFSIRIPRTCVLPTKGGLGTVVYLIECQYDTGVGWTVARRYSELVALHQQLSIVRTKALMAAAKAMGMGDDLSDAEAALPDLPEFPGTHWFLRTNKDHKRIDERRAKLEEYLQQLQAHDVYFRSSYLQDLLDLHCVPKVAKQLYLVVPLPAVRSLRRCRCESTHTADPNAEVSIVVTAASPRPASGCVA</sequence>
<organism evidence="2">
    <name type="scientific">Eutreptiella gymnastica</name>
    <dbReference type="NCBI Taxonomy" id="73025"/>
    <lineage>
        <taxon>Eukaryota</taxon>
        <taxon>Discoba</taxon>
        <taxon>Euglenozoa</taxon>
        <taxon>Euglenida</taxon>
        <taxon>Spirocuta</taxon>
        <taxon>Euglenophyceae</taxon>
        <taxon>Eutreptiales</taxon>
        <taxon>Eutreptiaceae</taxon>
        <taxon>Eutreptiella</taxon>
    </lineage>
</organism>